<dbReference type="Proteomes" id="UP000092207">
    <property type="component" value="Unassembled WGS sequence"/>
</dbReference>
<protein>
    <submittedName>
        <fullName evidence="2">Uncharacterized protein</fullName>
    </submittedName>
</protein>
<proteinExistence type="predicted"/>
<reference evidence="2 3" key="1">
    <citation type="submission" date="2016-06" db="EMBL/GenBank/DDBJ databases">
        <authorList>
            <person name="Kjaerup R.B."/>
            <person name="Dalgaard T.S."/>
            <person name="Juul-Madsen H.R."/>
        </authorList>
    </citation>
    <scope>NUCLEOTIDE SEQUENCE [LARGE SCALE GENOMIC DNA]</scope>
    <source>
        <strain evidence="2 3">E2838</strain>
    </source>
</reference>
<gene>
    <name evidence="2" type="ORF">A5679_15620</name>
</gene>
<organism evidence="2 3">
    <name type="scientific">Mycobacterium scrofulaceum</name>
    <dbReference type="NCBI Taxonomy" id="1783"/>
    <lineage>
        <taxon>Bacteria</taxon>
        <taxon>Bacillati</taxon>
        <taxon>Actinomycetota</taxon>
        <taxon>Actinomycetes</taxon>
        <taxon>Mycobacteriales</taxon>
        <taxon>Mycobacteriaceae</taxon>
        <taxon>Mycobacterium</taxon>
    </lineage>
</organism>
<feature type="transmembrane region" description="Helical" evidence="1">
    <location>
        <begin position="119"/>
        <end position="142"/>
    </location>
</feature>
<comment type="caution">
    <text evidence="2">The sequence shown here is derived from an EMBL/GenBank/DDBJ whole genome shotgun (WGS) entry which is preliminary data.</text>
</comment>
<dbReference type="EMBL" id="LZJY01000184">
    <property type="protein sequence ID" value="OBI04083.1"/>
    <property type="molecule type" value="Genomic_DNA"/>
</dbReference>
<keyword evidence="1" id="KW-1133">Transmembrane helix</keyword>
<sequence length="186" mass="20672">MSLWLSLRPWWLQWPLYALVVMLGLTPLVMIGDYPSGPSPAHWTSAPWWITIAVGALLIGLATALGSVRRMAGLRASLETLSFAECRQMSKAMRSGPLPDDPATRRAARQLIERARDSIAGSAKVMIAACWILVATQFIGFIGDARHFTLRNLLLAVAFAYLAGYYWYYPRLLDARLELLDRPAAP</sequence>
<keyword evidence="1" id="KW-0472">Membrane</keyword>
<feature type="transmembrane region" description="Helical" evidence="1">
    <location>
        <begin position="12"/>
        <end position="34"/>
    </location>
</feature>
<evidence type="ECO:0000313" key="2">
    <source>
        <dbReference type="EMBL" id="OBI04083.1"/>
    </source>
</evidence>
<feature type="transmembrane region" description="Helical" evidence="1">
    <location>
        <begin position="46"/>
        <end position="68"/>
    </location>
</feature>
<accession>A0A1A2VU14</accession>
<dbReference type="AlphaFoldDB" id="A0A1A2VU14"/>
<name>A0A1A2VU14_MYCSC</name>
<evidence type="ECO:0000256" key="1">
    <source>
        <dbReference type="SAM" id="Phobius"/>
    </source>
</evidence>
<evidence type="ECO:0000313" key="3">
    <source>
        <dbReference type="Proteomes" id="UP000092207"/>
    </source>
</evidence>
<feature type="transmembrane region" description="Helical" evidence="1">
    <location>
        <begin position="148"/>
        <end position="168"/>
    </location>
</feature>
<keyword evidence="1" id="KW-0812">Transmembrane</keyword>